<reference evidence="1" key="2">
    <citation type="journal article" date="2022" name="New Phytol.">
        <title>Evolutionary transition to the ectomycorrhizal habit in the genomes of a hyperdiverse lineage of mushroom-forming fungi.</title>
        <authorList>
            <person name="Looney B."/>
            <person name="Miyauchi S."/>
            <person name="Morin E."/>
            <person name="Drula E."/>
            <person name="Courty P.E."/>
            <person name="Kohler A."/>
            <person name="Kuo A."/>
            <person name="LaButti K."/>
            <person name="Pangilinan J."/>
            <person name="Lipzen A."/>
            <person name="Riley R."/>
            <person name="Andreopoulos W."/>
            <person name="He G."/>
            <person name="Johnson J."/>
            <person name="Nolan M."/>
            <person name="Tritt A."/>
            <person name="Barry K.W."/>
            <person name="Grigoriev I.V."/>
            <person name="Nagy L.G."/>
            <person name="Hibbett D."/>
            <person name="Henrissat B."/>
            <person name="Matheny P.B."/>
            <person name="Labbe J."/>
            <person name="Martin F.M."/>
        </authorList>
    </citation>
    <scope>NUCLEOTIDE SEQUENCE</scope>
    <source>
        <strain evidence="1">HHB10654</strain>
    </source>
</reference>
<dbReference type="EMBL" id="MU277212">
    <property type="protein sequence ID" value="KAI0061557.1"/>
    <property type="molecule type" value="Genomic_DNA"/>
</dbReference>
<reference evidence="1" key="1">
    <citation type="submission" date="2021-03" db="EMBL/GenBank/DDBJ databases">
        <authorList>
            <consortium name="DOE Joint Genome Institute"/>
            <person name="Ahrendt S."/>
            <person name="Looney B.P."/>
            <person name="Miyauchi S."/>
            <person name="Morin E."/>
            <person name="Drula E."/>
            <person name="Courty P.E."/>
            <person name="Chicoki N."/>
            <person name="Fauchery L."/>
            <person name="Kohler A."/>
            <person name="Kuo A."/>
            <person name="Labutti K."/>
            <person name="Pangilinan J."/>
            <person name="Lipzen A."/>
            <person name="Riley R."/>
            <person name="Andreopoulos W."/>
            <person name="He G."/>
            <person name="Johnson J."/>
            <person name="Barry K.W."/>
            <person name="Grigoriev I.V."/>
            <person name="Nagy L."/>
            <person name="Hibbett D."/>
            <person name="Henrissat B."/>
            <person name="Matheny P.B."/>
            <person name="Labbe J."/>
            <person name="Martin F."/>
        </authorList>
    </citation>
    <scope>NUCLEOTIDE SEQUENCE</scope>
    <source>
        <strain evidence="1">HHB10654</strain>
    </source>
</reference>
<proteinExistence type="predicted"/>
<sequence length="114" mass="13645">LKVEWFRTRARAKRWTEEVLFLDEEMRRCIQTCLWKASWWASRGMFRDVRREDPDLQDGLCSYAAKQGSTYERTASQWQEDWVEVREVADKFLCTHAEDGYSLEQAVDEDVDID</sequence>
<evidence type="ECO:0000313" key="2">
    <source>
        <dbReference type="Proteomes" id="UP000814140"/>
    </source>
</evidence>
<feature type="non-terminal residue" evidence="1">
    <location>
        <position position="1"/>
    </location>
</feature>
<dbReference type="Proteomes" id="UP000814140">
    <property type="component" value="Unassembled WGS sequence"/>
</dbReference>
<accession>A0ACB8SZL8</accession>
<organism evidence="1 2">
    <name type="scientific">Artomyces pyxidatus</name>
    <dbReference type="NCBI Taxonomy" id="48021"/>
    <lineage>
        <taxon>Eukaryota</taxon>
        <taxon>Fungi</taxon>
        <taxon>Dikarya</taxon>
        <taxon>Basidiomycota</taxon>
        <taxon>Agaricomycotina</taxon>
        <taxon>Agaricomycetes</taxon>
        <taxon>Russulales</taxon>
        <taxon>Auriscalpiaceae</taxon>
        <taxon>Artomyces</taxon>
    </lineage>
</organism>
<evidence type="ECO:0000313" key="1">
    <source>
        <dbReference type="EMBL" id="KAI0061557.1"/>
    </source>
</evidence>
<keyword evidence="2" id="KW-1185">Reference proteome</keyword>
<comment type="caution">
    <text evidence="1">The sequence shown here is derived from an EMBL/GenBank/DDBJ whole genome shotgun (WGS) entry which is preliminary data.</text>
</comment>
<gene>
    <name evidence="1" type="ORF">BV25DRAFT_1805628</name>
</gene>
<protein>
    <submittedName>
        <fullName evidence="1">Uncharacterized protein</fullName>
    </submittedName>
</protein>
<name>A0ACB8SZL8_9AGAM</name>